<dbReference type="FunFam" id="1.10.10.60:FF:000087">
    <property type="entry name" value="DNA methyltransferase 1-associated protein 1"/>
    <property type="match status" value="1"/>
</dbReference>
<evidence type="ECO:0000256" key="2">
    <source>
        <dbReference type="ARBA" id="ARBA00022853"/>
    </source>
</evidence>
<dbReference type="PANTHER" id="PTHR12855:SF10">
    <property type="entry name" value="DNA METHYLTRANSFERASE 1-ASSOCIATED PROTEIN 1"/>
    <property type="match status" value="1"/>
</dbReference>
<sequence>MADVLDILDIERPASPQEVTKESILAQKVKKPIVKREVIKKPEGMARELFNLLYTDNKDAPPLFPTEPQGYKQVKAKLGVRKVRQWKWTPFVNPARKDGAVLHHWRRVTDEPKEYPFAKFNKQVNIFCYTESEYQQYLQCDSWTRPETDHLLDLARRFDLRFHLMFDRWDRTKYPNRSVEDLKERYYEIVNCVAKTRHVTGPEPKTIVFDGDHEKRRKEQLRRLYDRTQDQIEEEQSLLNELKKIEARKKDREKKTQDLQKLITAAVADEASTSAKTPLSTEKKSSSQQKKKVTQTPSTASKTKLDTSALLDTPTGIKFPDFKTSGVFVRSQRMKLPPSVGQKKSKAIEQMLSELGLEQNPIPTEEICTQFNDLRSDLVFLYELKVGLATCEYEIQSLRHQYEVLVPGKTLEIPAGLALDTVVPEASEESKPKTISEVLDVLGSATTPSRKRKAALEQSNIMKKIKNRT</sequence>
<evidence type="ECO:0000256" key="6">
    <source>
        <dbReference type="ARBA" id="ARBA00067416"/>
    </source>
</evidence>
<dbReference type="Pfam" id="PF05499">
    <property type="entry name" value="DMAP1"/>
    <property type="match status" value="1"/>
</dbReference>
<evidence type="ECO:0000256" key="7">
    <source>
        <dbReference type="SAM" id="Coils"/>
    </source>
</evidence>
<evidence type="ECO:0000256" key="3">
    <source>
        <dbReference type="ARBA" id="ARBA00023015"/>
    </source>
</evidence>
<evidence type="ECO:0000259" key="10">
    <source>
        <dbReference type="Pfam" id="PF16282"/>
    </source>
</evidence>
<name>A0A9N6ZEK8_9CRUS</name>
<keyword evidence="3" id="KW-0805">Transcription regulation</keyword>
<proteinExistence type="predicted"/>
<keyword evidence="7" id="KW-0175">Coiled coil</keyword>
<keyword evidence="4" id="KW-0804">Transcription</keyword>
<feature type="domain" description="DAMP1 SANT/Myb-like" evidence="10">
    <location>
        <begin position="115"/>
        <end position="191"/>
    </location>
</feature>
<gene>
    <name evidence="11" type="primary">EOG090X076S</name>
</gene>
<dbReference type="GO" id="GO:0003714">
    <property type="term" value="F:transcription corepressor activity"/>
    <property type="evidence" value="ECO:0007669"/>
    <property type="project" value="TreeGrafter"/>
</dbReference>
<dbReference type="GO" id="GO:0006338">
    <property type="term" value="P:chromatin remodeling"/>
    <property type="evidence" value="ECO:0007669"/>
    <property type="project" value="InterPro"/>
</dbReference>
<keyword evidence="5" id="KW-0539">Nucleus</keyword>
<evidence type="ECO:0000256" key="1">
    <source>
        <dbReference type="ARBA" id="ARBA00004123"/>
    </source>
</evidence>
<feature type="domain" description="DNA methyltransferase 1-associated 1" evidence="9">
    <location>
        <begin position="234"/>
        <end position="411"/>
    </location>
</feature>
<dbReference type="InterPro" id="IPR027109">
    <property type="entry name" value="Swc4/Dmap1"/>
</dbReference>
<keyword evidence="2" id="KW-0156">Chromatin regulator</keyword>
<reference evidence="11" key="1">
    <citation type="submission" date="2021-04" db="EMBL/GenBank/DDBJ databases">
        <authorList>
            <person name="Cornetti L."/>
        </authorList>
    </citation>
    <scope>NUCLEOTIDE SEQUENCE</scope>
</reference>
<dbReference type="Gene3D" id="1.10.10.60">
    <property type="entry name" value="Homeodomain-like"/>
    <property type="match status" value="1"/>
</dbReference>
<protein>
    <recommendedName>
        <fullName evidence="6">DNA methyltransferase 1-associated protein 1</fullName>
    </recommendedName>
</protein>
<dbReference type="GO" id="GO:0006281">
    <property type="term" value="P:DNA repair"/>
    <property type="evidence" value="ECO:0007669"/>
    <property type="project" value="InterPro"/>
</dbReference>
<dbReference type="InterPro" id="IPR008468">
    <property type="entry name" value="DMAP1"/>
</dbReference>
<dbReference type="Pfam" id="PF16282">
    <property type="entry name" value="SANT_DAMP1_like"/>
    <property type="match status" value="1"/>
</dbReference>
<evidence type="ECO:0000256" key="5">
    <source>
        <dbReference type="ARBA" id="ARBA00023242"/>
    </source>
</evidence>
<evidence type="ECO:0000256" key="4">
    <source>
        <dbReference type="ARBA" id="ARBA00023163"/>
    </source>
</evidence>
<dbReference type="GO" id="GO:0000122">
    <property type="term" value="P:negative regulation of transcription by RNA polymerase II"/>
    <property type="evidence" value="ECO:0007669"/>
    <property type="project" value="TreeGrafter"/>
</dbReference>
<feature type="region of interest" description="Disordered" evidence="8">
    <location>
        <begin position="270"/>
        <end position="307"/>
    </location>
</feature>
<dbReference type="GO" id="GO:0035267">
    <property type="term" value="C:NuA4 histone acetyltransferase complex"/>
    <property type="evidence" value="ECO:0007669"/>
    <property type="project" value="InterPro"/>
</dbReference>
<evidence type="ECO:0000259" key="9">
    <source>
        <dbReference type="Pfam" id="PF05499"/>
    </source>
</evidence>
<dbReference type="EMBL" id="OC988902">
    <property type="protein sequence ID" value="CAG4645557.1"/>
    <property type="molecule type" value="Genomic_DNA"/>
</dbReference>
<dbReference type="PANTHER" id="PTHR12855">
    <property type="entry name" value="DNA METHYLTRANSFERASE 1-ASSOCIATED PROTEIN 1 FAMILY MEMBER"/>
    <property type="match status" value="1"/>
</dbReference>
<dbReference type="GO" id="GO:0000812">
    <property type="term" value="C:Swr1 complex"/>
    <property type="evidence" value="ECO:0007669"/>
    <property type="project" value="TreeGrafter"/>
</dbReference>
<evidence type="ECO:0000256" key="8">
    <source>
        <dbReference type="SAM" id="MobiDB-lite"/>
    </source>
</evidence>
<evidence type="ECO:0000313" key="11">
    <source>
        <dbReference type="EMBL" id="CAG4645557.1"/>
    </source>
</evidence>
<organism evidence="11">
    <name type="scientific">Lynceus sp. MCZ IZ 141354</name>
    <dbReference type="NCBI Taxonomy" id="1930659"/>
    <lineage>
        <taxon>Eukaryota</taxon>
        <taxon>Metazoa</taxon>
        <taxon>Ecdysozoa</taxon>
        <taxon>Arthropoda</taxon>
        <taxon>Crustacea</taxon>
        <taxon>Branchiopoda</taxon>
        <taxon>Diplostraca</taxon>
        <taxon>Laevicaudata</taxon>
        <taxon>Lynceidae</taxon>
        <taxon>Lynceus</taxon>
    </lineage>
</organism>
<dbReference type="InterPro" id="IPR032563">
    <property type="entry name" value="DAMP1_SANT-like"/>
</dbReference>
<accession>A0A9N6ZEK8</accession>
<dbReference type="AlphaFoldDB" id="A0A9N6ZEK8"/>
<feature type="region of interest" description="Disordered" evidence="8">
    <location>
        <begin position="450"/>
        <end position="469"/>
    </location>
</feature>
<comment type="subcellular location">
    <subcellularLocation>
        <location evidence="1">Nucleus</location>
    </subcellularLocation>
</comment>
<feature type="coiled-coil region" evidence="7">
    <location>
        <begin position="218"/>
        <end position="262"/>
    </location>
</feature>